<name>A0A4Y6EJR3_9CAUD</name>
<dbReference type="EMBL" id="MK977695">
    <property type="protein sequence ID" value="QDF18712.1"/>
    <property type="molecule type" value="Genomic_DNA"/>
</dbReference>
<keyword evidence="1" id="KW-1133">Transmembrane helix</keyword>
<dbReference type="Proteomes" id="UP000318375">
    <property type="component" value="Segment"/>
</dbReference>
<keyword evidence="1" id="KW-0472">Membrane</keyword>
<protein>
    <submittedName>
        <fullName evidence="2">Uncharacterized protein</fullName>
    </submittedName>
</protein>
<keyword evidence="3" id="KW-1185">Reference proteome</keyword>
<evidence type="ECO:0000313" key="2">
    <source>
        <dbReference type="EMBL" id="QDF18712.1"/>
    </source>
</evidence>
<proteinExistence type="predicted"/>
<reference evidence="2 3" key="1">
    <citation type="submission" date="2019-05" db="EMBL/GenBank/DDBJ databases">
        <authorList>
            <person name="Pope W.H."/>
            <person name="Garlena R.A."/>
            <person name="Russell D.A."/>
            <person name="Jacobs-Sera D."/>
            <person name="Hatfull G.F."/>
        </authorList>
    </citation>
    <scope>NUCLEOTIDE SEQUENCE [LARGE SCALE GENOMIC DNA]</scope>
</reference>
<keyword evidence="1" id="KW-0812">Transmembrane</keyword>
<dbReference type="KEGG" id="vg:64766245"/>
<dbReference type="GeneID" id="64766245"/>
<evidence type="ECO:0000256" key="1">
    <source>
        <dbReference type="SAM" id="Phobius"/>
    </source>
</evidence>
<dbReference type="RefSeq" id="YP_010059014.1">
    <property type="nucleotide sequence ID" value="NC_054723.1"/>
</dbReference>
<feature type="transmembrane region" description="Helical" evidence="1">
    <location>
        <begin position="6"/>
        <end position="26"/>
    </location>
</feature>
<sequence length="56" mass="6621">MSTETWIYFGIGLFFLVAIAAMLAATRRERQEFEARRARMLAQWEKTHPNTDEETK</sequence>
<evidence type="ECO:0000313" key="3">
    <source>
        <dbReference type="Proteomes" id="UP000318375"/>
    </source>
</evidence>
<gene>
    <name evidence="2" type="primary">226</name>
    <name evidence="2" type="ORF">SEA_PUPPER_226</name>
</gene>
<organism evidence="2 3">
    <name type="scientific">Gordonia phage Pupper</name>
    <dbReference type="NCBI Taxonomy" id="2571249"/>
    <lineage>
        <taxon>Viruses</taxon>
        <taxon>Duplodnaviria</taxon>
        <taxon>Heunggongvirae</taxon>
        <taxon>Uroviricota</taxon>
        <taxon>Caudoviricetes</taxon>
        <taxon>Puppervirus</taxon>
        <taxon>Puppervirus Pupper</taxon>
    </lineage>
</organism>
<accession>A0A4Y6EJR3</accession>